<keyword evidence="1" id="KW-0472">Membrane</keyword>
<dbReference type="AlphaFoldDB" id="A0A645BTN5"/>
<sequence length="151" mass="15725">MLLEVDAGNNAGITAVAVLAVFAAFIIGETARKDHSAEILLGGSAAGGEGRLDAAGDALGVGDLGFGLHGNVGMSLYLRYFFGDQLFAVAHVGEEGTVFFYMASQFLFLFGDNHVIAGSCDIKGSLHTCETSANNQNVLINHINNPFPCVS</sequence>
<dbReference type="EMBL" id="VSSQ01022457">
    <property type="protein sequence ID" value="MPM68780.1"/>
    <property type="molecule type" value="Genomic_DNA"/>
</dbReference>
<evidence type="ECO:0000256" key="1">
    <source>
        <dbReference type="SAM" id="Phobius"/>
    </source>
</evidence>
<keyword evidence="1" id="KW-1133">Transmembrane helix</keyword>
<comment type="caution">
    <text evidence="2">The sequence shown here is derived from an EMBL/GenBank/DDBJ whole genome shotgun (WGS) entry which is preliminary data.</text>
</comment>
<accession>A0A645BTN5</accession>
<feature type="transmembrane region" description="Helical" evidence="1">
    <location>
        <begin position="12"/>
        <end position="31"/>
    </location>
</feature>
<evidence type="ECO:0000313" key="2">
    <source>
        <dbReference type="EMBL" id="MPM68780.1"/>
    </source>
</evidence>
<proteinExistence type="predicted"/>
<name>A0A645BTN5_9ZZZZ</name>
<reference evidence="2" key="1">
    <citation type="submission" date="2019-08" db="EMBL/GenBank/DDBJ databases">
        <authorList>
            <person name="Kucharzyk K."/>
            <person name="Murdoch R.W."/>
            <person name="Higgins S."/>
            <person name="Loffler F."/>
        </authorList>
    </citation>
    <scope>NUCLEOTIDE SEQUENCE</scope>
</reference>
<gene>
    <name evidence="2" type="ORF">SDC9_115714</name>
</gene>
<keyword evidence="1" id="KW-0812">Transmembrane</keyword>
<organism evidence="2">
    <name type="scientific">bioreactor metagenome</name>
    <dbReference type="NCBI Taxonomy" id="1076179"/>
    <lineage>
        <taxon>unclassified sequences</taxon>
        <taxon>metagenomes</taxon>
        <taxon>ecological metagenomes</taxon>
    </lineage>
</organism>
<protein>
    <submittedName>
        <fullName evidence="2">Uncharacterized protein</fullName>
    </submittedName>
</protein>